<keyword evidence="6" id="KW-0624">Polysaccharide degradation</keyword>
<evidence type="ECO:0000256" key="6">
    <source>
        <dbReference type="ARBA" id="ARBA00023326"/>
    </source>
</evidence>
<protein>
    <submittedName>
        <fullName evidence="11">Aste57867_2988 protein</fullName>
    </submittedName>
</protein>
<evidence type="ECO:0000256" key="7">
    <source>
        <dbReference type="RuleBase" id="RU361153"/>
    </source>
</evidence>
<dbReference type="PANTHER" id="PTHR35923">
    <property type="entry name" value="MAJOR EXTRACELLULAR ENDOGLUCANASE"/>
    <property type="match status" value="1"/>
</dbReference>
<keyword evidence="12" id="KW-1185">Reference proteome</keyword>
<evidence type="ECO:0000313" key="11">
    <source>
        <dbReference type="EMBL" id="VFT80170.1"/>
    </source>
</evidence>
<keyword evidence="8" id="KW-1133">Transmembrane helix</keyword>
<dbReference type="GO" id="GO:0030245">
    <property type="term" value="P:cellulose catabolic process"/>
    <property type="evidence" value="ECO:0007669"/>
    <property type="project" value="UniProtKB-KW"/>
</dbReference>
<feature type="transmembrane region" description="Helical" evidence="8">
    <location>
        <begin position="97"/>
        <end position="118"/>
    </location>
</feature>
<dbReference type="InterPro" id="IPR018087">
    <property type="entry name" value="Glyco_hydro_5_CS"/>
</dbReference>
<evidence type="ECO:0000256" key="1">
    <source>
        <dbReference type="ARBA" id="ARBA00005641"/>
    </source>
</evidence>
<comment type="similarity">
    <text evidence="1 7">Belongs to the glycosyl hydrolase 5 (cellulase A) family.</text>
</comment>
<dbReference type="PROSITE" id="PS00659">
    <property type="entry name" value="GLYCOSYL_HYDROL_F5"/>
    <property type="match status" value="1"/>
</dbReference>
<dbReference type="OrthoDB" id="442731at2759"/>
<evidence type="ECO:0000256" key="3">
    <source>
        <dbReference type="ARBA" id="ARBA00023001"/>
    </source>
</evidence>
<organism evidence="11 12">
    <name type="scientific">Aphanomyces stellatus</name>
    <dbReference type="NCBI Taxonomy" id="120398"/>
    <lineage>
        <taxon>Eukaryota</taxon>
        <taxon>Sar</taxon>
        <taxon>Stramenopiles</taxon>
        <taxon>Oomycota</taxon>
        <taxon>Saprolegniomycetes</taxon>
        <taxon>Saprolegniales</taxon>
        <taxon>Verrucalvaceae</taxon>
        <taxon>Aphanomyces</taxon>
    </lineage>
</organism>
<dbReference type="Pfam" id="PF00150">
    <property type="entry name" value="Cellulase"/>
    <property type="match status" value="1"/>
</dbReference>
<evidence type="ECO:0000256" key="2">
    <source>
        <dbReference type="ARBA" id="ARBA00022801"/>
    </source>
</evidence>
<feature type="domain" description="Glycoside hydrolase family 5" evidence="9">
    <location>
        <begin position="201"/>
        <end position="539"/>
    </location>
</feature>
<dbReference type="SUPFAM" id="SSF51445">
    <property type="entry name" value="(Trans)glycosidases"/>
    <property type="match status" value="1"/>
</dbReference>
<evidence type="ECO:0000256" key="4">
    <source>
        <dbReference type="ARBA" id="ARBA00023277"/>
    </source>
</evidence>
<reference evidence="10" key="2">
    <citation type="submission" date="2019-06" db="EMBL/GenBank/DDBJ databases">
        <title>Genomics analysis of Aphanomyces spp. identifies a new class of oomycete effector associated with host adaptation.</title>
        <authorList>
            <person name="Gaulin E."/>
        </authorList>
    </citation>
    <scope>NUCLEOTIDE SEQUENCE</scope>
    <source>
        <strain evidence="10">CBS 578.67</strain>
    </source>
</reference>
<dbReference type="GO" id="GO:0004553">
    <property type="term" value="F:hydrolase activity, hydrolyzing O-glycosyl compounds"/>
    <property type="evidence" value="ECO:0007669"/>
    <property type="project" value="InterPro"/>
</dbReference>
<dbReference type="EMBL" id="VJMH01000448">
    <property type="protein sequence ID" value="KAF0716173.1"/>
    <property type="molecule type" value="Genomic_DNA"/>
</dbReference>
<proteinExistence type="inferred from homology"/>
<keyword evidence="8" id="KW-0472">Membrane</keyword>
<reference evidence="11 12" key="1">
    <citation type="submission" date="2019-03" db="EMBL/GenBank/DDBJ databases">
        <authorList>
            <person name="Gaulin E."/>
            <person name="Dumas B."/>
        </authorList>
    </citation>
    <scope>NUCLEOTIDE SEQUENCE [LARGE SCALE GENOMIC DNA]</scope>
    <source>
        <strain evidence="11">CBS 568.67</strain>
    </source>
</reference>
<gene>
    <name evidence="11" type="primary">Aste57867_2988</name>
    <name evidence="10" type="ORF">As57867_002979</name>
    <name evidence="11" type="ORF">ASTE57867_2988</name>
</gene>
<evidence type="ECO:0000313" key="12">
    <source>
        <dbReference type="Proteomes" id="UP000332933"/>
    </source>
</evidence>
<name>A0A485K8S5_9STRA</name>
<dbReference type="EMBL" id="CAADRA010000448">
    <property type="protein sequence ID" value="VFT80170.1"/>
    <property type="molecule type" value="Genomic_DNA"/>
</dbReference>
<keyword evidence="4" id="KW-0119">Carbohydrate metabolism</keyword>
<dbReference type="InterPro" id="IPR017853">
    <property type="entry name" value="GH"/>
</dbReference>
<keyword evidence="2 7" id="KW-0378">Hydrolase</keyword>
<keyword evidence="8" id="KW-0812">Transmembrane</keyword>
<evidence type="ECO:0000313" key="10">
    <source>
        <dbReference type="EMBL" id="KAF0716173.1"/>
    </source>
</evidence>
<accession>A0A485K8S5</accession>
<evidence type="ECO:0000256" key="8">
    <source>
        <dbReference type="SAM" id="Phobius"/>
    </source>
</evidence>
<dbReference type="AlphaFoldDB" id="A0A485K8S5"/>
<sequence>MGDKFFVQAIRAACPHDRHIETPFTFPLSQDETPLMDAVSPSPSPVHRPSNFSYSQLETPSVSVTRGSFVRDIPTVPVDDDRDVFLRRKYNGRIKTWPGLLLLVLVVGGAVAAMAYYGQQNKETSDTRIINALQREKARKSIESGFEASSSSDNSIDGLLDQIRGPKEYPPTKCQLPSYESRDGQIWAVADNGTAIPISIKGINWSGMETEDMAPAGLWDDDSKAFGTTITAITTFLANHKFNSVRLPLSVWNILQNKPLKKAIVNRNTNRAMDVSSYMAIIQSVTKALAFRGISVMISMHTLTPSETTGSWFSSTTSQEQFLTSIDMLTKALCTDDYWNILGIDLKNEPFQSTWGTGGPNDWKAGAETIAARMLQGCPKWLAFVEGVWYQGGHEITFEGKPLAYADWFGGALQMAKQFPAKLSLPHKLVYAPHYYPPSVYPQEYYFDDVVSGPNGAFVQYTELSDARLQARIDATMYDMFGFLRDDTKGPAVLLGEFGGLYTKDAHPLKTTQRCTKFTIQTMLKNGYAGGYIWTINPESKYDFNPSSTKMEVREGLLLDDWRAANEPFLQALEAMDKLPNLQPMPCFPIVGKPKTD</sequence>
<evidence type="ECO:0000259" key="9">
    <source>
        <dbReference type="Pfam" id="PF00150"/>
    </source>
</evidence>
<dbReference type="InterPro" id="IPR001547">
    <property type="entry name" value="Glyco_hydro_5"/>
</dbReference>
<keyword evidence="5 7" id="KW-0326">Glycosidase</keyword>
<dbReference type="Proteomes" id="UP000332933">
    <property type="component" value="Unassembled WGS sequence"/>
</dbReference>
<evidence type="ECO:0000256" key="5">
    <source>
        <dbReference type="ARBA" id="ARBA00023295"/>
    </source>
</evidence>
<keyword evidence="3" id="KW-0136">Cellulose degradation</keyword>
<dbReference type="Gene3D" id="3.20.20.80">
    <property type="entry name" value="Glycosidases"/>
    <property type="match status" value="1"/>
</dbReference>
<dbReference type="PANTHER" id="PTHR35923:SF2">
    <property type="entry name" value="ENDOGLUCANASE"/>
    <property type="match status" value="1"/>
</dbReference>